<evidence type="ECO:0000313" key="2">
    <source>
        <dbReference type="Proteomes" id="UP001226434"/>
    </source>
</evidence>
<evidence type="ECO:0008006" key="3">
    <source>
        <dbReference type="Google" id="ProtNLM"/>
    </source>
</evidence>
<proteinExistence type="predicted"/>
<dbReference type="PROSITE" id="PS51257">
    <property type="entry name" value="PROKAR_LIPOPROTEIN"/>
    <property type="match status" value="1"/>
</dbReference>
<organism evidence="1 2">
    <name type="scientific">Pinibacter soli</name>
    <dbReference type="NCBI Taxonomy" id="3044211"/>
    <lineage>
        <taxon>Bacteria</taxon>
        <taxon>Pseudomonadati</taxon>
        <taxon>Bacteroidota</taxon>
        <taxon>Chitinophagia</taxon>
        <taxon>Chitinophagales</taxon>
        <taxon>Chitinophagaceae</taxon>
        <taxon>Pinibacter</taxon>
    </lineage>
</organism>
<sequence length="156" mass="16788">MTQFTTKAALVILTAALIAGCNKDDGKNNGGADKTQLITAGRWKLTSEYFEVAIDIDGDGKTENEAINALPKCFTDNLLIFKADNTVTRDEGPTKCYPNDPQIIEETKWKFADNETKIMIGDPGYEDVGQLAELSATVLKIKLGASGGGITLTFGH</sequence>
<dbReference type="RefSeq" id="WP_282336414.1">
    <property type="nucleotide sequence ID" value="NZ_JASBRG010000007.1"/>
</dbReference>
<evidence type="ECO:0000313" key="1">
    <source>
        <dbReference type="EMBL" id="MDI3322296.1"/>
    </source>
</evidence>
<keyword evidence="2" id="KW-1185">Reference proteome</keyword>
<comment type="caution">
    <text evidence="1">The sequence shown here is derived from an EMBL/GenBank/DDBJ whole genome shotgun (WGS) entry which is preliminary data.</text>
</comment>
<reference evidence="1 2" key="1">
    <citation type="submission" date="2023-05" db="EMBL/GenBank/DDBJ databases">
        <title>Genome sequence of Pinibacter sp. MAH-24.</title>
        <authorList>
            <person name="Huq M.A."/>
        </authorList>
    </citation>
    <scope>NUCLEOTIDE SEQUENCE [LARGE SCALE GENOMIC DNA]</scope>
    <source>
        <strain evidence="1 2">MAH-24</strain>
    </source>
</reference>
<accession>A0ABT6RIQ0</accession>
<dbReference type="EMBL" id="JASBRG010000007">
    <property type="protein sequence ID" value="MDI3322296.1"/>
    <property type="molecule type" value="Genomic_DNA"/>
</dbReference>
<dbReference type="Proteomes" id="UP001226434">
    <property type="component" value="Unassembled WGS sequence"/>
</dbReference>
<name>A0ABT6RIQ0_9BACT</name>
<protein>
    <recommendedName>
        <fullName evidence="3">Lipocalin-like domain-containing protein</fullName>
    </recommendedName>
</protein>
<gene>
    <name evidence="1" type="ORF">QJ048_21075</name>
</gene>